<name>A0ABQ2CFL6_9MICC</name>
<dbReference type="Proteomes" id="UP000658754">
    <property type="component" value="Unassembled WGS sequence"/>
</dbReference>
<feature type="domain" description="Reverse transcriptase" evidence="6">
    <location>
        <begin position="1"/>
        <end position="84"/>
    </location>
</feature>
<keyword evidence="8" id="KW-1185">Reference proteome</keyword>
<keyword evidence="3" id="KW-0479">Metal-binding</keyword>
<proteinExistence type="predicted"/>
<evidence type="ECO:0000256" key="1">
    <source>
        <dbReference type="ARBA" id="ARBA00022679"/>
    </source>
</evidence>
<evidence type="ECO:0000313" key="7">
    <source>
        <dbReference type="EMBL" id="GGI86756.1"/>
    </source>
</evidence>
<evidence type="ECO:0000256" key="4">
    <source>
        <dbReference type="ARBA" id="ARBA00022842"/>
    </source>
</evidence>
<evidence type="ECO:0000256" key="2">
    <source>
        <dbReference type="ARBA" id="ARBA00022695"/>
    </source>
</evidence>
<dbReference type="InterPro" id="IPR000123">
    <property type="entry name" value="Reverse_transcriptase_msDNA"/>
</dbReference>
<comment type="caution">
    <text evidence="7">The sequence shown here is derived from an EMBL/GenBank/DDBJ whole genome shotgun (WGS) entry which is preliminary data.</text>
</comment>
<evidence type="ECO:0000259" key="6">
    <source>
        <dbReference type="PROSITE" id="PS50878"/>
    </source>
</evidence>
<organism evidence="7 8">
    <name type="scientific">Pseudarthrobacter scleromae</name>
    <dbReference type="NCBI Taxonomy" id="158897"/>
    <lineage>
        <taxon>Bacteria</taxon>
        <taxon>Bacillati</taxon>
        <taxon>Actinomycetota</taxon>
        <taxon>Actinomycetes</taxon>
        <taxon>Micrococcales</taxon>
        <taxon>Micrococcaceae</taxon>
        <taxon>Pseudarthrobacter</taxon>
    </lineage>
</organism>
<gene>
    <name evidence="7" type="ORF">GCM10007175_24940</name>
</gene>
<evidence type="ECO:0000313" key="8">
    <source>
        <dbReference type="Proteomes" id="UP000658754"/>
    </source>
</evidence>
<dbReference type="PRINTS" id="PR00866">
    <property type="entry name" value="RNADNAPOLMS"/>
</dbReference>
<protein>
    <recommendedName>
        <fullName evidence="6">Reverse transcriptase domain-containing protein</fullName>
    </recommendedName>
</protein>
<reference evidence="8" key="1">
    <citation type="journal article" date="2019" name="Int. J. Syst. Evol. Microbiol.">
        <title>The Global Catalogue of Microorganisms (GCM) 10K type strain sequencing project: providing services to taxonomists for standard genome sequencing and annotation.</title>
        <authorList>
            <consortium name="The Broad Institute Genomics Platform"/>
            <consortium name="The Broad Institute Genome Sequencing Center for Infectious Disease"/>
            <person name="Wu L."/>
            <person name="Ma J."/>
        </authorList>
    </citation>
    <scope>NUCLEOTIDE SEQUENCE [LARGE SCALE GENOMIC DNA]</scope>
    <source>
        <strain evidence="8">CGMCC 1.3601</strain>
    </source>
</reference>
<dbReference type="EMBL" id="BMKV01000004">
    <property type="protein sequence ID" value="GGI86756.1"/>
    <property type="molecule type" value="Genomic_DNA"/>
</dbReference>
<dbReference type="PROSITE" id="PS50878">
    <property type="entry name" value="RT_POL"/>
    <property type="match status" value="1"/>
</dbReference>
<evidence type="ECO:0000256" key="5">
    <source>
        <dbReference type="ARBA" id="ARBA00022918"/>
    </source>
</evidence>
<keyword evidence="1" id="KW-0808">Transferase</keyword>
<accession>A0ABQ2CFL6</accession>
<dbReference type="InterPro" id="IPR000477">
    <property type="entry name" value="RT_dom"/>
</dbReference>
<evidence type="ECO:0000256" key="3">
    <source>
        <dbReference type="ARBA" id="ARBA00022723"/>
    </source>
</evidence>
<keyword evidence="4" id="KW-0460">Magnesium</keyword>
<sequence length="159" mass="18113">MLANLAAENLDRSMSRLASRYRLMYTRYSDDLTFSSNRDFSRASAFALVRSARGEIARNHFSMHEDKIRISPPGSRLVVLGLLVDSERVRMRGDFKKTLNWHVYGCTRFGPDKYSASLGFSSISEYQAHVNGLFAHAIDIEPEWAGALHARWKEITAPR</sequence>
<keyword evidence="2" id="KW-0548">Nucleotidyltransferase</keyword>
<keyword evidence="5" id="KW-0695">RNA-directed DNA polymerase</keyword>